<keyword evidence="1" id="KW-0805">Transcription regulation</keyword>
<dbReference type="InterPro" id="IPR041522">
    <property type="entry name" value="CdaR_GGDEF"/>
</dbReference>
<feature type="transmembrane region" description="Helical" evidence="4">
    <location>
        <begin position="301"/>
        <end position="323"/>
    </location>
</feature>
<keyword evidence="4" id="KW-1133">Transmembrane helix</keyword>
<feature type="transmembrane region" description="Helical" evidence="4">
    <location>
        <begin position="21"/>
        <end position="40"/>
    </location>
</feature>
<dbReference type="PROSITE" id="PS00041">
    <property type="entry name" value="HTH_ARAC_FAMILY_1"/>
    <property type="match status" value="1"/>
</dbReference>
<evidence type="ECO:0000256" key="2">
    <source>
        <dbReference type="ARBA" id="ARBA00023125"/>
    </source>
</evidence>
<dbReference type="AlphaFoldDB" id="A0A1E3AE55"/>
<comment type="caution">
    <text evidence="6">The sequence shown here is derived from an EMBL/GenBank/DDBJ whole genome shotgun (WGS) entry which is preliminary data.</text>
</comment>
<evidence type="ECO:0000256" key="4">
    <source>
        <dbReference type="SAM" id="Phobius"/>
    </source>
</evidence>
<proteinExistence type="predicted"/>
<evidence type="ECO:0000313" key="7">
    <source>
        <dbReference type="Proteomes" id="UP000094067"/>
    </source>
</evidence>
<sequence length="760" mass="87112">MRQIFHKRAKKKRTGLFWRTLVSYTIVLVLPILICSFYYFHSYNALKERNRTNQHLILENFAEQINSAFRDAINLGSHLQLNKYVTALSNNKSTINSTPPMDRYYLKKDLASLQVSNSLIQRINLYFPGSEYVVNSASTFSTSLFPYMEPKGYSLSGKDWDAILKRLQTERIVCYASDDRSFLTVAEVLLTDISGQPLSILAIQIDKKNLLNRLQNRLLLESPCSFALISADGPLLSTENNEISLSGLPFEKLVTAVPESSVYEVQTEEKLIIDYYSLQIPGTALISVTKKADYQAQTAQLLKIMVLTILFCVLIGIVVIMYYSRKNYEPVSQILQFIKGTDQNMEPEKNEFHYIMRILSQSRNEIERQRKLLKNNYMQKIFSGEIAFDQIPEQVAEQFSLNLTDSSACVVLFYVERTGSFNEPENVLDLTAFTVENVFQELLSEQFPDNYFSNRGQKISVLIHIPGEASQPLVLIEQLTRHLLGFLKDSFQLSLRAGISSLRPQKEIPDAYLQADTALEYQRLFETGNICCYETIPQKQVIGSIPLNTSDYVVNLIVSGNKAQITDYFRVLEKNMEKCVLSRADAQSCFYFFYQATAKLQLYCQTHYGLQLDALDFLDDSFFSQSLPKALSQTRQAYLAAGEELAEKSKNPSYVQWGKDICRFIENNYFDANINLNMVAEHFRISPAYLSKKFREQYQKSVIDYLYEVRISNSVALLRETDLKIADIAQMTGFVDSNAFIRIFKKLKGTTPGKYKESRN</sequence>
<dbReference type="PANTHER" id="PTHR43280:SF10">
    <property type="entry name" value="REGULATORY PROTEIN POCR"/>
    <property type="match status" value="1"/>
</dbReference>
<dbReference type="RefSeq" id="WP_069152750.1">
    <property type="nucleotide sequence ID" value="NZ_CAJLDD010000006.1"/>
</dbReference>
<evidence type="ECO:0000256" key="1">
    <source>
        <dbReference type="ARBA" id="ARBA00023015"/>
    </source>
</evidence>
<dbReference type="InterPro" id="IPR018062">
    <property type="entry name" value="HTH_AraC-typ_CS"/>
</dbReference>
<evidence type="ECO:0000259" key="5">
    <source>
        <dbReference type="PROSITE" id="PS01124"/>
    </source>
</evidence>
<dbReference type="PRINTS" id="PR00032">
    <property type="entry name" value="HTHARAC"/>
</dbReference>
<reference evidence="6 7" key="1">
    <citation type="submission" date="2016-07" db="EMBL/GenBank/DDBJ databases">
        <title>Characterization of isolates of Eisenbergiella tayi derived from blood cultures, using whole genome sequencing.</title>
        <authorList>
            <person name="Burdz T."/>
            <person name="Wiebe D."/>
            <person name="Huynh C."/>
            <person name="Bernard K."/>
        </authorList>
    </citation>
    <scope>NUCLEOTIDE SEQUENCE [LARGE SCALE GENOMIC DNA]</scope>
    <source>
        <strain evidence="6 7">NML 110608</strain>
    </source>
</reference>
<feature type="domain" description="HTH araC/xylS-type" evidence="5">
    <location>
        <begin position="659"/>
        <end position="758"/>
    </location>
</feature>
<dbReference type="PATRIC" id="fig|1432052.4.peg.3214"/>
<dbReference type="GO" id="GO:0003700">
    <property type="term" value="F:DNA-binding transcription factor activity"/>
    <property type="evidence" value="ECO:0007669"/>
    <property type="project" value="InterPro"/>
</dbReference>
<dbReference type="Gene3D" id="1.10.10.60">
    <property type="entry name" value="Homeodomain-like"/>
    <property type="match status" value="2"/>
</dbReference>
<evidence type="ECO:0000313" key="6">
    <source>
        <dbReference type="EMBL" id="ODM06993.1"/>
    </source>
</evidence>
<evidence type="ECO:0000256" key="3">
    <source>
        <dbReference type="ARBA" id="ARBA00023163"/>
    </source>
</evidence>
<protein>
    <submittedName>
        <fullName evidence="6">Arabinose operon regulatory protein</fullName>
    </submittedName>
</protein>
<dbReference type="InterPro" id="IPR018060">
    <property type="entry name" value="HTH_AraC"/>
</dbReference>
<keyword evidence="4" id="KW-0472">Membrane</keyword>
<dbReference type="Proteomes" id="UP000094067">
    <property type="component" value="Unassembled WGS sequence"/>
</dbReference>
<dbReference type="PANTHER" id="PTHR43280">
    <property type="entry name" value="ARAC-FAMILY TRANSCRIPTIONAL REGULATOR"/>
    <property type="match status" value="1"/>
</dbReference>
<dbReference type="InterPro" id="IPR020449">
    <property type="entry name" value="Tscrpt_reg_AraC-type_HTH"/>
</dbReference>
<dbReference type="SMART" id="SM00342">
    <property type="entry name" value="HTH_ARAC"/>
    <property type="match status" value="1"/>
</dbReference>
<dbReference type="SUPFAM" id="SSF46689">
    <property type="entry name" value="Homeodomain-like"/>
    <property type="match status" value="1"/>
</dbReference>
<dbReference type="Pfam" id="PF12833">
    <property type="entry name" value="HTH_18"/>
    <property type="match status" value="1"/>
</dbReference>
<accession>A0A1E3AE55</accession>
<gene>
    <name evidence="6" type="primary">araC_7</name>
    <name evidence="6" type="ORF">BEI61_02883</name>
</gene>
<keyword evidence="2" id="KW-0238">DNA-binding</keyword>
<dbReference type="EMBL" id="MCGH01000002">
    <property type="protein sequence ID" value="ODM06993.1"/>
    <property type="molecule type" value="Genomic_DNA"/>
</dbReference>
<organism evidence="6 7">
    <name type="scientific">Eisenbergiella tayi</name>
    <dbReference type="NCBI Taxonomy" id="1432052"/>
    <lineage>
        <taxon>Bacteria</taxon>
        <taxon>Bacillati</taxon>
        <taxon>Bacillota</taxon>
        <taxon>Clostridia</taxon>
        <taxon>Lachnospirales</taxon>
        <taxon>Lachnospiraceae</taxon>
        <taxon>Eisenbergiella</taxon>
    </lineage>
</organism>
<dbReference type="InterPro" id="IPR009057">
    <property type="entry name" value="Homeodomain-like_sf"/>
</dbReference>
<keyword evidence="4" id="KW-0812">Transmembrane</keyword>
<dbReference type="Pfam" id="PF17853">
    <property type="entry name" value="GGDEF_2"/>
    <property type="match status" value="1"/>
</dbReference>
<dbReference type="PROSITE" id="PS01124">
    <property type="entry name" value="HTH_ARAC_FAMILY_2"/>
    <property type="match status" value="1"/>
</dbReference>
<keyword evidence="3" id="KW-0804">Transcription</keyword>
<dbReference type="GO" id="GO:0043565">
    <property type="term" value="F:sequence-specific DNA binding"/>
    <property type="evidence" value="ECO:0007669"/>
    <property type="project" value="InterPro"/>
</dbReference>
<name>A0A1E3AE55_9FIRM</name>